<reference evidence="5" key="1">
    <citation type="submission" date="2017-07" db="EMBL/GenBank/DDBJ databases">
        <title>Taro Niue Genome Assembly and Annotation.</title>
        <authorList>
            <person name="Atibalentja N."/>
            <person name="Keating K."/>
            <person name="Fields C.J."/>
        </authorList>
    </citation>
    <scope>NUCLEOTIDE SEQUENCE</scope>
    <source>
        <strain evidence="5">Niue_2</strain>
        <tissue evidence="5">Leaf</tissue>
    </source>
</reference>
<evidence type="ECO:0000256" key="1">
    <source>
        <dbReference type="ARBA" id="ARBA00023125"/>
    </source>
</evidence>
<dbReference type="OrthoDB" id="608866at2759"/>
<dbReference type="PROSITE" id="PS50090">
    <property type="entry name" value="MYB_LIKE"/>
    <property type="match status" value="1"/>
</dbReference>
<dbReference type="PANTHER" id="PTHR47206:SF1">
    <property type="entry name" value="HOMEODOMAIN-LIKE SUPERFAMILY PROTEIN"/>
    <property type="match status" value="1"/>
</dbReference>
<dbReference type="InterPro" id="IPR017930">
    <property type="entry name" value="Myb_dom"/>
</dbReference>
<feature type="domain" description="HTH myb-type" evidence="4">
    <location>
        <begin position="302"/>
        <end position="359"/>
    </location>
</feature>
<dbReference type="InterPro" id="IPR009057">
    <property type="entry name" value="Homeodomain-like_sf"/>
</dbReference>
<gene>
    <name evidence="5" type="ORF">Taro_037877</name>
</gene>
<dbReference type="SUPFAM" id="SSF46689">
    <property type="entry name" value="Homeodomain-like"/>
    <property type="match status" value="1"/>
</dbReference>
<comment type="caution">
    <text evidence="5">The sequence shown here is derived from an EMBL/GenBank/DDBJ whole genome shotgun (WGS) entry which is preliminary data.</text>
</comment>
<sequence length="753" mass="79729">MPSRRCMVLAPLPSLLPYSPYPTPSPCLGPFCRAFCFPTLCVDGLLSQAFLIIVESSAGENRRIGGKEEKGWRENCFRVHRSAVLGKDQGWHSGATISFPGRCRSLAMAETKKRKGSICEEDVLLLLNKYSPMAILNLLKEVAQFAGVKIDWNALVKRSSTGISSAREYQMLWRHLAYRDPLLEKLEADAEPLDDDSDLEFELEPFPAVSCETSSEAAACVKILISSGLPNETGSNRPSVEVPSSTNTTNGQMSCTIFDKQLARTNRGATTAIPVSLQKQQQAPAPSAEVLNGNGSANAGGTVKKKRKLWTKEEDMELIAAVDKCGEGNWANILKGDFKHDRTASQLSQRWSIIRKKRANLSVGNGSSPAGSAPTEAHMATWQAVNMAIKMPIVGGLTARRPGSTGTLQSGDATNSSAAAAAAFEATTPSAPEVSNQSCQHNNQATSQKGGTLNPSNNSRPKPKITTIPVKPLGGPSSIIQAAAFAAGGRIAPPSTAASHFKAAQSKNAVHIRPGGSLPSSTMSGSKSLPSMTTSGPPASNVRCIKTSISSKDPVMTSIGPRTTSHQGMPNSSDQLSPSCNATPSSNQPTEQVHIKSLSASTDGEHTTPGLQMEENKAADESKSSSPVSHDQVELLNLDMDSDNAGVDQIDDSKSAADSHLAGEPGIPLNKSGDLASADMDDKAVPAIKADDGVRMEIIPVVQNGEMTENDKGNATNNQMRNADAVAVCTENKTPEQTASRNPVPNDNQNVKD</sequence>
<dbReference type="PANTHER" id="PTHR47206">
    <property type="entry name" value="HOMEODOMAIN-LIKE SUPERFAMILY PROTEIN"/>
    <property type="match status" value="1"/>
</dbReference>
<feature type="domain" description="Myb-like" evidence="3">
    <location>
        <begin position="302"/>
        <end position="355"/>
    </location>
</feature>
<dbReference type="Proteomes" id="UP000652761">
    <property type="component" value="Unassembled WGS sequence"/>
</dbReference>
<dbReference type="AlphaFoldDB" id="A0A843WE53"/>
<feature type="compositionally biased region" description="Basic and acidic residues" evidence="2">
    <location>
        <begin position="614"/>
        <end position="623"/>
    </location>
</feature>
<keyword evidence="1" id="KW-0238">DNA-binding</keyword>
<accession>A0A843WE53</accession>
<feature type="compositionally biased region" description="Polar residues" evidence="2">
    <location>
        <begin position="433"/>
        <end position="460"/>
    </location>
</feature>
<organism evidence="5 6">
    <name type="scientific">Colocasia esculenta</name>
    <name type="common">Wild taro</name>
    <name type="synonym">Arum esculentum</name>
    <dbReference type="NCBI Taxonomy" id="4460"/>
    <lineage>
        <taxon>Eukaryota</taxon>
        <taxon>Viridiplantae</taxon>
        <taxon>Streptophyta</taxon>
        <taxon>Embryophyta</taxon>
        <taxon>Tracheophyta</taxon>
        <taxon>Spermatophyta</taxon>
        <taxon>Magnoliopsida</taxon>
        <taxon>Liliopsida</taxon>
        <taxon>Araceae</taxon>
        <taxon>Aroideae</taxon>
        <taxon>Colocasieae</taxon>
        <taxon>Colocasia</taxon>
    </lineage>
</organism>
<feature type="compositionally biased region" description="Polar residues" evidence="2">
    <location>
        <begin position="560"/>
        <end position="591"/>
    </location>
</feature>
<dbReference type="GO" id="GO:0003677">
    <property type="term" value="F:DNA binding"/>
    <property type="evidence" value="ECO:0007669"/>
    <property type="project" value="UniProtKB-KW"/>
</dbReference>
<dbReference type="InterPro" id="IPR001005">
    <property type="entry name" value="SANT/Myb"/>
</dbReference>
<proteinExistence type="predicted"/>
<evidence type="ECO:0000259" key="3">
    <source>
        <dbReference type="PROSITE" id="PS50090"/>
    </source>
</evidence>
<protein>
    <submittedName>
        <fullName evidence="5">Uncharacterized protein</fullName>
    </submittedName>
</protein>
<dbReference type="PROSITE" id="PS51294">
    <property type="entry name" value="HTH_MYB"/>
    <property type="match status" value="1"/>
</dbReference>
<keyword evidence="6" id="KW-1185">Reference proteome</keyword>
<feature type="region of interest" description="Disordered" evidence="2">
    <location>
        <begin position="730"/>
        <end position="753"/>
    </location>
</feature>
<feature type="compositionally biased region" description="Low complexity" evidence="2">
    <location>
        <begin position="413"/>
        <end position="431"/>
    </location>
</feature>
<dbReference type="Gene3D" id="1.10.10.60">
    <property type="entry name" value="Homeodomain-like"/>
    <property type="match status" value="1"/>
</dbReference>
<name>A0A843WE53_COLES</name>
<evidence type="ECO:0000259" key="4">
    <source>
        <dbReference type="PROSITE" id="PS51294"/>
    </source>
</evidence>
<feature type="region of interest" description="Disordered" evidence="2">
    <location>
        <begin position="509"/>
        <end position="631"/>
    </location>
</feature>
<feature type="compositionally biased region" description="Polar residues" evidence="2">
    <location>
        <begin position="731"/>
        <end position="753"/>
    </location>
</feature>
<dbReference type="CDD" id="cd11660">
    <property type="entry name" value="SANT_TRF"/>
    <property type="match status" value="1"/>
</dbReference>
<feature type="region of interest" description="Disordered" evidence="2">
    <location>
        <begin position="643"/>
        <end position="675"/>
    </location>
</feature>
<evidence type="ECO:0000313" key="6">
    <source>
        <dbReference type="Proteomes" id="UP000652761"/>
    </source>
</evidence>
<evidence type="ECO:0000313" key="5">
    <source>
        <dbReference type="EMBL" id="MQM05068.1"/>
    </source>
</evidence>
<feature type="region of interest" description="Disordered" evidence="2">
    <location>
        <begin position="277"/>
        <end position="301"/>
    </location>
</feature>
<evidence type="ECO:0000256" key="2">
    <source>
        <dbReference type="SAM" id="MobiDB-lite"/>
    </source>
</evidence>
<feature type="compositionally biased region" description="Polar residues" evidence="2">
    <location>
        <begin position="518"/>
        <end position="538"/>
    </location>
</feature>
<dbReference type="EMBL" id="NMUH01003340">
    <property type="protein sequence ID" value="MQM05068.1"/>
    <property type="molecule type" value="Genomic_DNA"/>
</dbReference>
<dbReference type="Pfam" id="PF00249">
    <property type="entry name" value="Myb_DNA-binding"/>
    <property type="match status" value="1"/>
</dbReference>
<dbReference type="SMART" id="SM00717">
    <property type="entry name" value="SANT"/>
    <property type="match status" value="1"/>
</dbReference>
<feature type="region of interest" description="Disordered" evidence="2">
    <location>
        <begin position="400"/>
        <end position="472"/>
    </location>
</feature>